<evidence type="ECO:0000313" key="2">
    <source>
        <dbReference type="EMBL" id="AVD70946.1"/>
    </source>
</evidence>
<dbReference type="EMBL" id="CP021255">
    <property type="protein sequence ID" value="AVD70946.1"/>
    <property type="molecule type" value="Genomic_DNA"/>
</dbReference>
<dbReference type="InterPro" id="IPR025668">
    <property type="entry name" value="Tnp_DDE_dom"/>
</dbReference>
<evidence type="ECO:0000259" key="1">
    <source>
        <dbReference type="Pfam" id="PF13751"/>
    </source>
</evidence>
<sequence>MKMLQLEQCNNNFYTSHSGLAQNGARITCPLKNSLGKAISEPGHKGRLRWHGDRAAREAVYGNRKRISSGTGKALMRARGERVERSFAHCLDRGGMRRVHLRGLANVEKRYIIHIAGFNLGILLRALFDFGSPRGWADAGAGLIFVRIDELSLLILVIWLPNAADTPDCVMMVISRWHN</sequence>
<evidence type="ECO:0000313" key="3">
    <source>
        <dbReference type="Proteomes" id="UP000239867"/>
    </source>
</evidence>
<gene>
    <name evidence="2" type="ORF">CAY53_05165</name>
</gene>
<protein>
    <recommendedName>
        <fullName evidence="1">Transposase DDE domain-containing protein</fullName>
    </recommendedName>
</protein>
<dbReference type="Proteomes" id="UP000239867">
    <property type="component" value="Chromosome"/>
</dbReference>
<feature type="domain" description="Transposase DDE" evidence="1">
    <location>
        <begin position="56"/>
        <end position="121"/>
    </location>
</feature>
<dbReference type="Pfam" id="PF13751">
    <property type="entry name" value="DDE_Tnp_1_6"/>
    <property type="match status" value="1"/>
</dbReference>
<dbReference type="KEGG" id="deo:CAY53_05165"/>
<keyword evidence="3" id="KW-1185">Reference proteome</keyword>
<dbReference type="AlphaFoldDB" id="A0A2L1GMT7"/>
<dbReference type="OrthoDB" id="9774608at2"/>
<name>A0A2L1GMT7_9BACT</name>
<accession>A0A2L1GMT7</accession>
<dbReference type="RefSeq" id="WP_104936226.1">
    <property type="nucleotide sequence ID" value="NZ_CP021255.1"/>
</dbReference>
<reference evidence="2 3" key="1">
    <citation type="journal article" date="2018" name="MBio">
        <title>Insights into the evolution of host association through the isolation and characterization of a novel human periodontal pathobiont, Desulfobulbus oralis.</title>
        <authorList>
            <person name="Cross K.L."/>
            <person name="Chirania P."/>
            <person name="Xiong W."/>
            <person name="Beall C.J."/>
            <person name="Elkins J.G."/>
            <person name="Giannone R.J."/>
            <person name="Griffen A.L."/>
            <person name="Guss A.M."/>
            <person name="Hettich R.L."/>
            <person name="Joshi S.S."/>
            <person name="Mokrzan E.M."/>
            <person name="Martin R.K."/>
            <person name="Zhulin I.B."/>
            <person name="Leys E.J."/>
            <person name="Podar M."/>
        </authorList>
    </citation>
    <scope>NUCLEOTIDE SEQUENCE [LARGE SCALE GENOMIC DNA]</scope>
    <source>
        <strain evidence="2 3">ORNL</strain>
    </source>
</reference>
<proteinExistence type="predicted"/>
<organism evidence="2 3">
    <name type="scientific">Desulfobulbus oralis</name>
    <dbReference type="NCBI Taxonomy" id="1986146"/>
    <lineage>
        <taxon>Bacteria</taxon>
        <taxon>Pseudomonadati</taxon>
        <taxon>Thermodesulfobacteriota</taxon>
        <taxon>Desulfobulbia</taxon>
        <taxon>Desulfobulbales</taxon>
        <taxon>Desulfobulbaceae</taxon>
        <taxon>Desulfobulbus</taxon>
    </lineage>
</organism>